<dbReference type="AlphaFoldDB" id="A0A9P5VJ11"/>
<dbReference type="SUPFAM" id="SSF51905">
    <property type="entry name" value="FAD/NAD(P)-binding domain"/>
    <property type="match status" value="1"/>
</dbReference>
<dbReference type="Gene3D" id="3.50.50.60">
    <property type="entry name" value="FAD/NAD(P)-binding domain"/>
    <property type="match status" value="1"/>
</dbReference>
<reference evidence="9" key="1">
    <citation type="journal article" date="2020" name="Fungal Divers.">
        <title>Resolving the Mortierellaceae phylogeny through synthesis of multi-gene phylogenetics and phylogenomics.</title>
        <authorList>
            <person name="Vandepol N."/>
            <person name="Liber J."/>
            <person name="Desiro A."/>
            <person name="Na H."/>
            <person name="Kennedy M."/>
            <person name="Barry K."/>
            <person name="Grigoriev I.V."/>
            <person name="Miller A.N."/>
            <person name="O'Donnell K."/>
            <person name="Stajich J.E."/>
            <person name="Bonito G."/>
        </authorList>
    </citation>
    <scope>NUCLEOTIDE SEQUENCE</scope>
    <source>
        <strain evidence="9">NVP1</strain>
    </source>
</reference>
<keyword evidence="10" id="KW-1185">Reference proteome</keyword>
<evidence type="ECO:0000259" key="8">
    <source>
        <dbReference type="Pfam" id="PF05199"/>
    </source>
</evidence>
<feature type="binding site" evidence="6">
    <location>
        <position position="290"/>
    </location>
    <ligand>
        <name>FAD</name>
        <dbReference type="ChEBI" id="CHEBI:57692"/>
    </ligand>
</feature>
<feature type="active site" description="Proton acceptor" evidence="5">
    <location>
        <position position="623"/>
    </location>
</feature>
<proteinExistence type="inferred from homology"/>
<gene>
    <name evidence="9" type="ORF">BG006_009731</name>
</gene>
<evidence type="ECO:0000313" key="10">
    <source>
        <dbReference type="Proteomes" id="UP000696485"/>
    </source>
</evidence>
<evidence type="ECO:0000256" key="2">
    <source>
        <dbReference type="ARBA" id="ARBA00010790"/>
    </source>
</evidence>
<organism evidence="9 10">
    <name type="scientific">Podila minutissima</name>
    <dbReference type="NCBI Taxonomy" id="64525"/>
    <lineage>
        <taxon>Eukaryota</taxon>
        <taxon>Fungi</taxon>
        <taxon>Fungi incertae sedis</taxon>
        <taxon>Mucoromycota</taxon>
        <taxon>Mortierellomycotina</taxon>
        <taxon>Mortierellomycetes</taxon>
        <taxon>Mortierellales</taxon>
        <taxon>Mortierellaceae</taxon>
        <taxon>Podila</taxon>
    </lineage>
</organism>
<dbReference type="InterPro" id="IPR000172">
    <property type="entry name" value="GMC_OxRdtase_N"/>
</dbReference>
<dbReference type="Pfam" id="PF00732">
    <property type="entry name" value="GMC_oxred_N"/>
    <property type="match status" value="1"/>
</dbReference>
<dbReference type="Gene3D" id="3.30.560.10">
    <property type="entry name" value="Glucose Oxidase, domain 3"/>
    <property type="match status" value="1"/>
</dbReference>
<dbReference type="InterPro" id="IPR036188">
    <property type="entry name" value="FAD/NAD-bd_sf"/>
</dbReference>
<keyword evidence="3" id="KW-0285">Flavoprotein</keyword>
<protein>
    <submittedName>
        <fullName evidence="9">Uncharacterized protein</fullName>
    </submittedName>
</protein>
<evidence type="ECO:0000256" key="6">
    <source>
        <dbReference type="PIRSR" id="PIRSR000137-2"/>
    </source>
</evidence>
<feature type="domain" description="Glucose-methanol-choline oxidoreductase C-terminal" evidence="8">
    <location>
        <begin position="508"/>
        <end position="632"/>
    </location>
</feature>
<accession>A0A9P5VJ11</accession>
<evidence type="ECO:0000313" key="9">
    <source>
        <dbReference type="EMBL" id="KAF9326894.1"/>
    </source>
</evidence>
<comment type="similarity">
    <text evidence="2">Belongs to the GMC oxidoreductase family.</text>
</comment>
<dbReference type="EMBL" id="JAAAUY010000723">
    <property type="protein sequence ID" value="KAF9326894.1"/>
    <property type="molecule type" value="Genomic_DNA"/>
</dbReference>
<keyword evidence="4 6" id="KW-0274">FAD</keyword>
<dbReference type="PANTHER" id="PTHR11552:SF147">
    <property type="entry name" value="CHOLINE DEHYDROGENASE, MITOCHONDRIAL"/>
    <property type="match status" value="1"/>
</dbReference>
<comment type="cofactor">
    <cofactor evidence="1 6">
        <name>FAD</name>
        <dbReference type="ChEBI" id="CHEBI:57692"/>
    </cofactor>
</comment>
<evidence type="ECO:0000256" key="3">
    <source>
        <dbReference type="ARBA" id="ARBA00022630"/>
    </source>
</evidence>
<dbReference type="InterPro" id="IPR012132">
    <property type="entry name" value="GMC_OxRdtase"/>
</dbReference>
<dbReference type="Proteomes" id="UP000696485">
    <property type="component" value="Unassembled WGS sequence"/>
</dbReference>
<dbReference type="PANTHER" id="PTHR11552">
    <property type="entry name" value="GLUCOSE-METHANOL-CHOLINE GMC OXIDOREDUCTASE"/>
    <property type="match status" value="1"/>
</dbReference>
<name>A0A9P5VJ11_9FUNG</name>
<dbReference type="GO" id="GO:0050660">
    <property type="term" value="F:flavin adenine dinucleotide binding"/>
    <property type="evidence" value="ECO:0007669"/>
    <property type="project" value="InterPro"/>
</dbReference>
<dbReference type="InterPro" id="IPR007867">
    <property type="entry name" value="GMC_OxRtase_C"/>
</dbReference>
<evidence type="ECO:0000259" key="7">
    <source>
        <dbReference type="Pfam" id="PF00732"/>
    </source>
</evidence>
<dbReference type="SUPFAM" id="SSF54373">
    <property type="entry name" value="FAD-linked reductases, C-terminal domain"/>
    <property type="match status" value="1"/>
</dbReference>
<evidence type="ECO:0000256" key="4">
    <source>
        <dbReference type="ARBA" id="ARBA00022827"/>
    </source>
</evidence>
<feature type="active site" description="Proton donor" evidence="5">
    <location>
        <position position="579"/>
    </location>
</feature>
<comment type="caution">
    <text evidence="9">The sequence shown here is derived from an EMBL/GenBank/DDBJ whole genome shotgun (WGS) entry which is preliminary data.</text>
</comment>
<sequence>MDRDTTKIIAAVTIGLGLATIAYRASQPPKKPNRGTWKAKKDADHYDYVIIGGGTAGCVLASRLSENPNTRVLLLEAGDDHDDTFSVKTPMMAASMFGSKWDWNLKTEPQVHANNRSLKQVRGKMLGGCSSLNGMLYTRGSRSDFDQWADEFGNPGWSYEEILPYFKKSESFHDPSLSADRPQGSKTDRVHDPEYDTFEPEYHSTNGPWNISYQHLFGACKGFIRANEAEGVPRNLDINGKSSLGVFRHQLFTQPNAVRHSLSSAYLGKNKNLPKAENRPNLRIVLKSRVERILIGETKGVQTAYGVSFEDENNVRHEVYIRHEVILSAGVFHSPAILLASGIGHSIHETIPVIQPLPGVGRNLTDHMGVGIVYKCPPTCDTVQQAVAPWKFPGHLYSYLRYGTGIMSSVLMEVASYVRLEDIAPEFVAREKASGTWIEMASGPGAPHIELIFAPCSYETEVLNHKPNYRDNNYTIIPVLLNPASRGSVTAKVTVKLDTRADIDYLQIEPSLDPNVLSDEFDVRVMKEAIRFARKIGKRMQQDPEMAGIEVFPSEAAVPDDDEEALEKFVRKHFASFFHPTGTCAMGPVTSPMAVVDHRLRVHGVDRLRVIDASVMPKVVAAHTCAATVMIAEKGADMIREDYGDHPRDE</sequence>
<evidence type="ECO:0000256" key="1">
    <source>
        <dbReference type="ARBA" id="ARBA00001974"/>
    </source>
</evidence>
<feature type="domain" description="Glucose-methanol-choline oxidoreductase N-terminal" evidence="7">
    <location>
        <begin position="46"/>
        <end position="368"/>
    </location>
</feature>
<dbReference type="PIRSF" id="PIRSF000137">
    <property type="entry name" value="Alcohol_oxidase"/>
    <property type="match status" value="1"/>
</dbReference>
<dbReference type="Pfam" id="PF05199">
    <property type="entry name" value="GMC_oxred_C"/>
    <property type="match status" value="1"/>
</dbReference>
<dbReference type="GO" id="GO:0016614">
    <property type="term" value="F:oxidoreductase activity, acting on CH-OH group of donors"/>
    <property type="evidence" value="ECO:0007669"/>
    <property type="project" value="InterPro"/>
</dbReference>
<evidence type="ECO:0000256" key="5">
    <source>
        <dbReference type="PIRSR" id="PIRSR000137-1"/>
    </source>
</evidence>